<dbReference type="InterPro" id="IPR042100">
    <property type="entry name" value="Bug_dom1"/>
</dbReference>
<name>A0A3A9JUJ5_9PROT</name>
<dbReference type="CDD" id="cd13578">
    <property type="entry name" value="PBP2_Bug27"/>
    <property type="match status" value="1"/>
</dbReference>
<comment type="caution">
    <text evidence="2">The sequence shown here is derived from an EMBL/GenBank/DDBJ whole genome shotgun (WGS) entry which is preliminary data.</text>
</comment>
<dbReference type="RefSeq" id="WP_120639750.1">
    <property type="nucleotide sequence ID" value="NZ_RAQU01000135.1"/>
</dbReference>
<evidence type="ECO:0000256" key="1">
    <source>
        <dbReference type="ARBA" id="ARBA00006987"/>
    </source>
</evidence>
<reference evidence="2 5" key="1">
    <citation type="submission" date="2018-09" db="EMBL/GenBank/DDBJ databases">
        <title>Roseomonas sp. nov., isolated from feces of Tibetan antelopes in the Qinghai-Tibet plateau, China.</title>
        <authorList>
            <person name="Tian Z."/>
        </authorList>
    </citation>
    <scope>NUCLEOTIDE SEQUENCE [LARGE SCALE GENOMIC DNA]</scope>
    <source>
        <strain evidence="3 4">Z23</strain>
        <strain evidence="2 5">Z24</strain>
    </source>
</reference>
<organism evidence="2 5">
    <name type="scientific">Teichococcus wenyumeiae</name>
    <dbReference type="NCBI Taxonomy" id="2478470"/>
    <lineage>
        <taxon>Bacteria</taxon>
        <taxon>Pseudomonadati</taxon>
        <taxon>Pseudomonadota</taxon>
        <taxon>Alphaproteobacteria</taxon>
        <taxon>Acetobacterales</taxon>
        <taxon>Roseomonadaceae</taxon>
        <taxon>Roseomonas</taxon>
    </lineage>
</organism>
<dbReference type="Pfam" id="PF03401">
    <property type="entry name" value="TctC"/>
    <property type="match status" value="1"/>
</dbReference>
<dbReference type="InterPro" id="IPR005064">
    <property type="entry name" value="BUG"/>
</dbReference>
<accession>A0A3A9JUJ5</accession>
<dbReference type="Gene3D" id="3.40.190.10">
    <property type="entry name" value="Periplasmic binding protein-like II"/>
    <property type="match status" value="1"/>
</dbReference>
<protein>
    <submittedName>
        <fullName evidence="2">Tripartite tricarboxylate transporter substrate binding protein</fullName>
    </submittedName>
</protein>
<keyword evidence="4" id="KW-1185">Reference proteome</keyword>
<evidence type="ECO:0000313" key="5">
    <source>
        <dbReference type="Proteomes" id="UP000278036"/>
    </source>
</evidence>
<evidence type="ECO:0000313" key="2">
    <source>
        <dbReference type="EMBL" id="RKK02669.1"/>
    </source>
</evidence>
<dbReference type="OrthoDB" id="7254159at2"/>
<dbReference type="PANTHER" id="PTHR42928:SF5">
    <property type="entry name" value="BLR1237 PROTEIN"/>
    <property type="match status" value="1"/>
</dbReference>
<dbReference type="Proteomes" id="UP000274097">
    <property type="component" value="Unassembled WGS sequence"/>
</dbReference>
<dbReference type="PANTHER" id="PTHR42928">
    <property type="entry name" value="TRICARBOXYLATE-BINDING PROTEIN"/>
    <property type="match status" value="1"/>
</dbReference>
<dbReference type="AlphaFoldDB" id="A0A3A9JUJ5"/>
<dbReference type="EMBL" id="RAQU01000135">
    <property type="protein sequence ID" value="RKK02669.1"/>
    <property type="molecule type" value="Genomic_DNA"/>
</dbReference>
<evidence type="ECO:0000313" key="4">
    <source>
        <dbReference type="Proteomes" id="UP000274097"/>
    </source>
</evidence>
<dbReference type="PIRSF" id="PIRSF017082">
    <property type="entry name" value="YflP"/>
    <property type="match status" value="1"/>
</dbReference>
<dbReference type="Gene3D" id="3.40.190.150">
    <property type="entry name" value="Bordetella uptake gene, domain 1"/>
    <property type="match status" value="1"/>
</dbReference>
<dbReference type="SUPFAM" id="SSF53850">
    <property type="entry name" value="Periplasmic binding protein-like II"/>
    <property type="match status" value="1"/>
</dbReference>
<dbReference type="InParanoid" id="A0A3A9JUJ5"/>
<dbReference type="EMBL" id="RFLX01000049">
    <property type="protein sequence ID" value="RMI15589.1"/>
    <property type="molecule type" value="Genomic_DNA"/>
</dbReference>
<proteinExistence type="inferred from homology"/>
<sequence>MLALKAPAYRFSGKQCIDHTNKGEKTNMTRIIAIVCSFVVTLSGPTLSQPVPQIIRLVVPNSPGTGTDQIARFLAPQLQERLGVKAVVIENRSGASGTIGSDIVAKARPDGGTILLAAAFHAINPAVVPSMPYDTKKDFSPISLVAMLPTLLVVSPRLPVTTFDEFMSYAKARPGVVTYGSIGAASTQNLAGGMLRLRTGVELSSVPYREAGPLMSELMSGQIDASFNNITTTIGAVQAERIRPLAVALPERWPALPNVPTFAEVGFPELQVSSWVAMFAPAGTPHELIQKYSKAIQESMAVEAVRTQVVEAGGLPVGSSAEELERFVDSEIESWGAVVRETGIKLD</sequence>
<comment type="similarity">
    <text evidence="1">Belongs to the UPF0065 (bug) family.</text>
</comment>
<gene>
    <name evidence="2" type="ORF">D6Z83_18600</name>
    <name evidence="3" type="ORF">EBE87_25115</name>
</gene>
<dbReference type="Proteomes" id="UP000278036">
    <property type="component" value="Unassembled WGS sequence"/>
</dbReference>
<evidence type="ECO:0000313" key="3">
    <source>
        <dbReference type="EMBL" id="RMI15589.1"/>
    </source>
</evidence>